<accession>A0A4Y8L6U5</accession>
<dbReference type="InterPro" id="IPR003741">
    <property type="entry name" value="LUD_dom"/>
</dbReference>
<reference evidence="2 3" key="1">
    <citation type="submission" date="2019-03" db="EMBL/GenBank/DDBJ databases">
        <title>San Antonio Military Medical Center submission to MRSN (WRAIR), pending publication.</title>
        <authorList>
            <person name="Blyth D.M."/>
            <person name="Mccarthy S.L."/>
            <person name="Schall S.E."/>
            <person name="Stam J.A."/>
            <person name="Ong A.C."/>
            <person name="Mcgann P.T."/>
        </authorList>
    </citation>
    <scope>NUCLEOTIDE SEQUENCE [LARGE SCALE GENOMIC DNA]</scope>
    <source>
        <strain evidence="2 3">MRSN571793</strain>
    </source>
</reference>
<dbReference type="Gene3D" id="3.40.50.10420">
    <property type="entry name" value="NagB/RpiA/CoA transferase-like"/>
    <property type="match status" value="1"/>
</dbReference>
<dbReference type="AlphaFoldDB" id="A0A4Y8L6U5"/>
<keyword evidence="3" id="KW-1185">Reference proteome</keyword>
<dbReference type="SUPFAM" id="SSF100950">
    <property type="entry name" value="NagB/RpiA/CoA transferase-like"/>
    <property type="match status" value="1"/>
</dbReference>
<dbReference type="OrthoDB" id="9794157at2"/>
<dbReference type="EMBL" id="SOML01000002">
    <property type="protein sequence ID" value="TFD98027.1"/>
    <property type="molecule type" value="Genomic_DNA"/>
</dbReference>
<dbReference type="RefSeq" id="WP_026626401.1">
    <property type="nucleotide sequence ID" value="NZ_JAWZLG010000068.1"/>
</dbReference>
<dbReference type="Proteomes" id="UP000297861">
    <property type="component" value="Unassembled WGS sequence"/>
</dbReference>
<dbReference type="InterPro" id="IPR024185">
    <property type="entry name" value="FTHF_cligase-like_sf"/>
</dbReference>
<dbReference type="InterPro" id="IPR037171">
    <property type="entry name" value="NagB/RpiA_transferase-like"/>
</dbReference>
<comment type="caution">
    <text evidence="2">The sequence shown here is derived from an EMBL/GenBank/DDBJ whole genome shotgun (WGS) entry which is preliminary data.</text>
</comment>
<organism evidence="2 3">
    <name type="scientific">Dysgonomonas capnocytophagoides</name>
    <dbReference type="NCBI Taxonomy" id="45254"/>
    <lineage>
        <taxon>Bacteria</taxon>
        <taxon>Pseudomonadati</taxon>
        <taxon>Bacteroidota</taxon>
        <taxon>Bacteroidia</taxon>
        <taxon>Bacteroidales</taxon>
        <taxon>Dysgonomonadaceae</taxon>
        <taxon>Dysgonomonas</taxon>
    </lineage>
</organism>
<name>A0A4Y8L6U5_9BACT</name>
<dbReference type="PANTHER" id="PTHR43682">
    <property type="entry name" value="LACTATE UTILIZATION PROTEIN C"/>
    <property type="match status" value="1"/>
</dbReference>
<evidence type="ECO:0000313" key="3">
    <source>
        <dbReference type="Proteomes" id="UP000297861"/>
    </source>
</evidence>
<feature type="domain" description="LUD" evidence="1">
    <location>
        <begin position="95"/>
        <end position="192"/>
    </location>
</feature>
<dbReference type="Pfam" id="PF02589">
    <property type="entry name" value="LUD_dom"/>
    <property type="match status" value="1"/>
</dbReference>
<gene>
    <name evidence="2" type="ORF">E2605_05255</name>
</gene>
<evidence type="ECO:0000313" key="2">
    <source>
        <dbReference type="EMBL" id="TFD98027.1"/>
    </source>
</evidence>
<sequence>MSSKNDILNNVKRHISTQYDMPDLDHIAGIEYENKLEKFMQMCKGVGGDARVLAPDEDVNEVIRSLYPDAKVIVSNLPEINIATVNPDDIDDPHKLNGTDLGIIKGELGVAENACVWVPQNVRQKVVYFISEYLVILLDKSFIVNNMHEAYNQIKFNDYGFGVFISGPSKTADIEQALVVGAHGAKGVMVLLK</sequence>
<proteinExistence type="predicted"/>
<dbReference type="PANTHER" id="PTHR43682:SF1">
    <property type="entry name" value="LACTATE UTILIZATION PROTEIN C"/>
    <property type="match status" value="1"/>
</dbReference>
<protein>
    <recommendedName>
        <fullName evidence="1">LUD domain-containing protein</fullName>
    </recommendedName>
</protein>
<dbReference type="STRING" id="1121485.GCA_000426485_02510"/>
<evidence type="ECO:0000259" key="1">
    <source>
        <dbReference type="Pfam" id="PF02589"/>
    </source>
</evidence>